<evidence type="ECO:0000313" key="3">
    <source>
        <dbReference type="Proteomes" id="UP000006671"/>
    </source>
</evidence>
<feature type="region of interest" description="Disordered" evidence="1">
    <location>
        <begin position="59"/>
        <end position="83"/>
    </location>
</feature>
<accession>D2W2T1</accession>
<dbReference type="Proteomes" id="UP000006671">
    <property type="component" value="Unassembled WGS sequence"/>
</dbReference>
<dbReference type="GeneID" id="8859917"/>
<sequence length="327" mass="35973">MKRFKLESCSNAEQQDVISSPPTTPLTPIQAVNQEYSPTISALTNSLSSLNDASFQHVEKDNQDQQQQVASLPTTTSSSPITSSPSLLSKIYLYFSVFLSLFLQVFKCESMFMLVDLDALYPTSPSIEPLSETFKESVTSTTFDSSFSSVFSGTSLSDFTEHVVPPQVSSICTNQKPCKPSLSRKSSIVILVDNAPIAPSSKESRKMSISLIELDTPISIYSDDDPDFDTYSSSQCLSDAVSTTTDSLIDIDFLCCNVNTFTAPAIPPRMFGKRASSPKFLAALNSKDAFVKQNSTSSLLRSHVNREELFELKSRLNSFKFPVKDDE</sequence>
<reference evidence="2 3" key="1">
    <citation type="journal article" date="2010" name="Cell">
        <title>The genome of Naegleria gruberi illuminates early eukaryotic versatility.</title>
        <authorList>
            <person name="Fritz-Laylin L.K."/>
            <person name="Prochnik S.E."/>
            <person name="Ginger M.L."/>
            <person name="Dacks J.B."/>
            <person name="Carpenter M.L."/>
            <person name="Field M.C."/>
            <person name="Kuo A."/>
            <person name="Paredez A."/>
            <person name="Chapman J."/>
            <person name="Pham J."/>
            <person name="Shu S."/>
            <person name="Neupane R."/>
            <person name="Cipriano M."/>
            <person name="Mancuso J."/>
            <person name="Tu H."/>
            <person name="Salamov A."/>
            <person name="Lindquist E."/>
            <person name="Shapiro H."/>
            <person name="Lucas S."/>
            <person name="Grigoriev I.V."/>
            <person name="Cande W.Z."/>
            <person name="Fulton C."/>
            <person name="Rokhsar D.S."/>
            <person name="Dawson S.C."/>
        </authorList>
    </citation>
    <scope>NUCLEOTIDE SEQUENCE [LARGE SCALE GENOMIC DNA]</scope>
    <source>
        <strain evidence="2 3">NEG-M</strain>
    </source>
</reference>
<dbReference type="KEGG" id="ngr:NAEGRDRAFT_54265"/>
<name>D2W2T1_NAEGR</name>
<dbReference type="InParanoid" id="D2W2T1"/>
<protein>
    <submittedName>
        <fullName evidence="2">Predicted protein</fullName>
    </submittedName>
</protein>
<gene>
    <name evidence="2" type="ORF">NAEGRDRAFT_54265</name>
</gene>
<feature type="region of interest" description="Disordered" evidence="1">
    <location>
        <begin position="1"/>
        <end position="25"/>
    </location>
</feature>
<dbReference type="EMBL" id="GG738928">
    <property type="protein sequence ID" value="EFC36605.1"/>
    <property type="molecule type" value="Genomic_DNA"/>
</dbReference>
<proteinExistence type="predicted"/>
<dbReference type="RefSeq" id="XP_002669349.1">
    <property type="nucleotide sequence ID" value="XM_002669303.1"/>
</dbReference>
<dbReference type="AlphaFoldDB" id="D2W2T1"/>
<dbReference type="VEuPathDB" id="AmoebaDB:NAEGRDRAFT_54265"/>
<keyword evidence="3" id="KW-1185">Reference proteome</keyword>
<feature type="compositionally biased region" description="Polar residues" evidence="1">
    <location>
        <begin position="8"/>
        <end position="20"/>
    </location>
</feature>
<feature type="compositionally biased region" description="Low complexity" evidence="1">
    <location>
        <begin position="71"/>
        <end position="83"/>
    </location>
</feature>
<evidence type="ECO:0000313" key="2">
    <source>
        <dbReference type="EMBL" id="EFC36605.1"/>
    </source>
</evidence>
<organism evidence="3">
    <name type="scientific">Naegleria gruberi</name>
    <name type="common">Amoeba</name>
    <dbReference type="NCBI Taxonomy" id="5762"/>
    <lineage>
        <taxon>Eukaryota</taxon>
        <taxon>Discoba</taxon>
        <taxon>Heterolobosea</taxon>
        <taxon>Tetramitia</taxon>
        <taxon>Eutetramitia</taxon>
        <taxon>Vahlkampfiidae</taxon>
        <taxon>Naegleria</taxon>
    </lineage>
</organism>
<evidence type="ECO:0000256" key="1">
    <source>
        <dbReference type="SAM" id="MobiDB-lite"/>
    </source>
</evidence>